<proteinExistence type="predicted"/>
<keyword evidence="1" id="KW-0812">Transmembrane</keyword>
<sequence>MGKYGQIMLTSFAALACLFIAMWIGNPIKTIHYVLIIGALILGSTATVLYFGWLQKTEEKIVIAIVIILTFFFVTARRYLF</sequence>
<dbReference type="AlphaFoldDB" id="D5XAI2"/>
<keyword evidence="1" id="KW-1133">Transmembrane helix</keyword>
<feature type="transmembrane region" description="Helical" evidence="1">
    <location>
        <begin position="31"/>
        <end position="54"/>
    </location>
</feature>
<accession>D5XAI2</accession>
<dbReference type="EMBL" id="CP002028">
    <property type="protein sequence ID" value="ADG81281.1"/>
    <property type="molecule type" value="Genomic_DNA"/>
</dbReference>
<dbReference type="KEGG" id="tjr:TherJR_0395"/>
<keyword evidence="1" id="KW-0472">Membrane</keyword>
<protein>
    <submittedName>
        <fullName evidence="2">Uncharacterized protein</fullName>
    </submittedName>
</protein>
<keyword evidence="3" id="KW-1185">Reference proteome</keyword>
<gene>
    <name evidence="2" type="ordered locus">TherJR_0395</name>
</gene>
<evidence type="ECO:0000313" key="2">
    <source>
        <dbReference type="EMBL" id="ADG81281.1"/>
    </source>
</evidence>
<evidence type="ECO:0000313" key="3">
    <source>
        <dbReference type="Proteomes" id="UP000002377"/>
    </source>
</evidence>
<dbReference type="HOGENOM" id="CLU_2572757_0_0_9"/>
<feature type="transmembrane region" description="Helical" evidence="1">
    <location>
        <begin position="7"/>
        <end position="25"/>
    </location>
</feature>
<organism evidence="2 3">
    <name type="scientific">Thermincola potens (strain JR)</name>
    <dbReference type="NCBI Taxonomy" id="635013"/>
    <lineage>
        <taxon>Bacteria</taxon>
        <taxon>Bacillati</taxon>
        <taxon>Bacillota</taxon>
        <taxon>Clostridia</taxon>
        <taxon>Eubacteriales</taxon>
        <taxon>Thermincolaceae</taxon>
        <taxon>Thermincola</taxon>
    </lineage>
</organism>
<evidence type="ECO:0000256" key="1">
    <source>
        <dbReference type="SAM" id="Phobius"/>
    </source>
</evidence>
<reference evidence="2 3" key="1">
    <citation type="submission" date="2010-05" db="EMBL/GenBank/DDBJ databases">
        <title>Complete sequence of Thermincola sp. JR.</title>
        <authorList>
            <consortium name="US DOE Joint Genome Institute"/>
            <person name="Lucas S."/>
            <person name="Copeland A."/>
            <person name="Lapidus A."/>
            <person name="Cheng J.-F."/>
            <person name="Bruce D."/>
            <person name="Goodwin L."/>
            <person name="Pitluck S."/>
            <person name="Chertkov O."/>
            <person name="Detter J.C."/>
            <person name="Han C."/>
            <person name="Tapia R."/>
            <person name="Land M."/>
            <person name="Hauser L."/>
            <person name="Kyrpides N."/>
            <person name="Mikhailova N."/>
            <person name="Hazen T.C."/>
            <person name="Woyke T."/>
        </authorList>
    </citation>
    <scope>NUCLEOTIDE SEQUENCE [LARGE SCALE GENOMIC DNA]</scope>
    <source>
        <strain evidence="2 3">JR</strain>
    </source>
</reference>
<dbReference type="STRING" id="635013.TherJR_0395"/>
<dbReference type="RefSeq" id="WP_013119304.1">
    <property type="nucleotide sequence ID" value="NC_014152.1"/>
</dbReference>
<dbReference type="PROSITE" id="PS51257">
    <property type="entry name" value="PROKAR_LIPOPROTEIN"/>
    <property type="match status" value="1"/>
</dbReference>
<name>D5XAI2_THEPJ</name>
<feature type="transmembrane region" description="Helical" evidence="1">
    <location>
        <begin position="61"/>
        <end position="80"/>
    </location>
</feature>
<dbReference type="Proteomes" id="UP000002377">
    <property type="component" value="Chromosome"/>
</dbReference>